<name>A0A9X7BEK5_BACCE</name>
<dbReference type="RefSeq" id="WP_098660000.1">
    <property type="nucleotide sequence ID" value="NZ_NVDQ01000017.1"/>
</dbReference>
<protein>
    <submittedName>
        <fullName evidence="3">Undecaprenyl-diphosphatase</fullName>
    </submittedName>
</protein>
<keyword evidence="1" id="KW-0472">Membrane</keyword>
<keyword evidence="1" id="KW-0812">Transmembrane</keyword>
<sequence>MFISHIDYKLFLLINNYVEKSGIIDNIMIFFAEYAQYTFPLLLIMLCLTKQVNSKVATFQVILAFSLTYTINKLFKLFIYRDRPFISHVDINQLVEHTANSSFPSNHATSAFVIAMTIWFFYKRLGTACLILAIFISFSRVWVGVHYPFDVLAGATLGVLNALILQYFISKNKDKLYKFLS</sequence>
<feature type="transmembrane region" description="Helical" evidence="1">
    <location>
        <begin position="129"/>
        <end position="145"/>
    </location>
</feature>
<dbReference type="SMART" id="SM00014">
    <property type="entry name" value="acidPPc"/>
    <property type="match status" value="1"/>
</dbReference>
<organism evidence="3 4">
    <name type="scientific">Bacillus cereus</name>
    <dbReference type="NCBI Taxonomy" id="1396"/>
    <lineage>
        <taxon>Bacteria</taxon>
        <taxon>Bacillati</taxon>
        <taxon>Bacillota</taxon>
        <taxon>Bacilli</taxon>
        <taxon>Bacillales</taxon>
        <taxon>Bacillaceae</taxon>
        <taxon>Bacillus</taxon>
        <taxon>Bacillus cereus group</taxon>
    </lineage>
</organism>
<evidence type="ECO:0000256" key="1">
    <source>
        <dbReference type="SAM" id="Phobius"/>
    </source>
</evidence>
<dbReference type="Gene3D" id="1.20.144.10">
    <property type="entry name" value="Phosphatidic acid phosphatase type 2/haloperoxidase"/>
    <property type="match status" value="1"/>
</dbReference>
<dbReference type="PANTHER" id="PTHR14969:SF13">
    <property type="entry name" value="AT30094P"/>
    <property type="match status" value="1"/>
</dbReference>
<dbReference type="SUPFAM" id="SSF48317">
    <property type="entry name" value="Acid phosphatase/Vanadium-dependent haloperoxidase"/>
    <property type="match status" value="1"/>
</dbReference>
<dbReference type="EMBL" id="NVDQ01000017">
    <property type="protein sequence ID" value="PFV08634.1"/>
    <property type="molecule type" value="Genomic_DNA"/>
</dbReference>
<evidence type="ECO:0000313" key="3">
    <source>
        <dbReference type="EMBL" id="PFV08634.1"/>
    </source>
</evidence>
<evidence type="ECO:0000313" key="4">
    <source>
        <dbReference type="Proteomes" id="UP000226257"/>
    </source>
</evidence>
<dbReference type="InterPro" id="IPR033879">
    <property type="entry name" value="UPP_Pase"/>
</dbReference>
<reference evidence="3 4" key="1">
    <citation type="submission" date="2017-09" db="EMBL/GenBank/DDBJ databases">
        <title>Large-scale bioinformatics analysis of Bacillus genomes uncovers conserved roles of natural products in bacterial physiology.</title>
        <authorList>
            <consortium name="Agbiome Team Llc"/>
            <person name="Bleich R.M."/>
            <person name="Grubbs K.J."/>
            <person name="Santa Maria K.C."/>
            <person name="Allen S.E."/>
            <person name="Farag S."/>
            <person name="Shank E.A."/>
            <person name="Bowers A."/>
        </authorList>
    </citation>
    <scope>NUCLEOTIDE SEQUENCE [LARGE SCALE GENOMIC DNA]</scope>
    <source>
        <strain evidence="3 4">AFS060282</strain>
    </source>
</reference>
<keyword evidence="1" id="KW-1133">Transmembrane helix</keyword>
<accession>A0A9X7BEK5</accession>
<dbReference type="InterPro" id="IPR036938">
    <property type="entry name" value="PAP2/HPO_sf"/>
</dbReference>
<comment type="caution">
    <text evidence="3">The sequence shown here is derived from an EMBL/GenBank/DDBJ whole genome shotgun (WGS) entry which is preliminary data.</text>
</comment>
<feature type="transmembrane region" description="Helical" evidence="1">
    <location>
        <begin position="27"/>
        <end position="49"/>
    </location>
</feature>
<dbReference type="InterPro" id="IPR000326">
    <property type="entry name" value="PAP2/HPO"/>
</dbReference>
<dbReference type="PANTHER" id="PTHR14969">
    <property type="entry name" value="SPHINGOSINE-1-PHOSPHATE PHOSPHOHYDROLASE"/>
    <property type="match status" value="1"/>
</dbReference>
<dbReference type="GO" id="GO:0050380">
    <property type="term" value="F:undecaprenyl-diphosphatase activity"/>
    <property type="evidence" value="ECO:0007669"/>
    <property type="project" value="InterPro"/>
</dbReference>
<feature type="domain" description="Phosphatidic acid phosphatase type 2/haloperoxidase" evidence="2">
    <location>
        <begin position="57"/>
        <end position="166"/>
    </location>
</feature>
<feature type="transmembrane region" description="Helical" evidence="1">
    <location>
        <begin position="151"/>
        <end position="169"/>
    </location>
</feature>
<dbReference type="AlphaFoldDB" id="A0A9X7BEK5"/>
<gene>
    <name evidence="3" type="ORF">COK98_08840</name>
</gene>
<proteinExistence type="predicted"/>
<dbReference type="Pfam" id="PF01569">
    <property type="entry name" value="PAP2"/>
    <property type="match status" value="1"/>
</dbReference>
<dbReference type="CDD" id="cd03385">
    <property type="entry name" value="PAP2_BcrC_like"/>
    <property type="match status" value="1"/>
</dbReference>
<evidence type="ECO:0000259" key="2">
    <source>
        <dbReference type="SMART" id="SM00014"/>
    </source>
</evidence>
<dbReference type="GO" id="GO:0005886">
    <property type="term" value="C:plasma membrane"/>
    <property type="evidence" value="ECO:0007669"/>
    <property type="project" value="InterPro"/>
</dbReference>
<dbReference type="Proteomes" id="UP000226257">
    <property type="component" value="Unassembled WGS sequence"/>
</dbReference>